<dbReference type="SUPFAM" id="SSF54236">
    <property type="entry name" value="Ubiquitin-like"/>
    <property type="match status" value="1"/>
</dbReference>
<comment type="caution">
    <text evidence="3">The sequence shown here is derived from an EMBL/GenBank/DDBJ whole genome shotgun (WGS) entry which is preliminary data.</text>
</comment>
<dbReference type="Gene3D" id="3.10.20.90">
    <property type="entry name" value="Phosphatidylinositol 3-kinase Catalytic Subunit, Chain A, domain 1"/>
    <property type="match status" value="1"/>
</dbReference>
<feature type="region of interest" description="Disordered" evidence="1">
    <location>
        <begin position="299"/>
        <end position="319"/>
    </location>
</feature>
<proteinExistence type="predicted"/>
<dbReference type="GO" id="GO:0005634">
    <property type="term" value="C:nucleus"/>
    <property type="evidence" value="ECO:0007669"/>
    <property type="project" value="TreeGrafter"/>
</dbReference>
<feature type="region of interest" description="Disordered" evidence="1">
    <location>
        <begin position="526"/>
        <end position="590"/>
    </location>
</feature>
<dbReference type="InterPro" id="IPR029071">
    <property type="entry name" value="Ubiquitin-like_domsf"/>
</dbReference>
<evidence type="ECO:0000259" key="2">
    <source>
        <dbReference type="PROSITE" id="PS50033"/>
    </source>
</evidence>
<feature type="compositionally biased region" description="Polar residues" evidence="1">
    <location>
        <begin position="304"/>
        <end position="317"/>
    </location>
</feature>
<dbReference type="CDD" id="cd09212">
    <property type="entry name" value="PUB"/>
    <property type="match status" value="1"/>
</dbReference>
<dbReference type="GO" id="GO:0006886">
    <property type="term" value="P:intracellular protein transport"/>
    <property type="evidence" value="ECO:0007669"/>
    <property type="project" value="TreeGrafter"/>
</dbReference>
<dbReference type="SMART" id="SM00166">
    <property type="entry name" value="UBX"/>
    <property type="match status" value="1"/>
</dbReference>
<dbReference type="PANTHER" id="PTHR46467">
    <property type="entry name" value="TETHER CONTAINING UBX DOMAIN FOR GLUT4"/>
    <property type="match status" value="1"/>
</dbReference>
<gene>
    <name evidence="3" type="ORF">CTEN210_06217</name>
</gene>
<evidence type="ECO:0000313" key="4">
    <source>
        <dbReference type="Proteomes" id="UP001054902"/>
    </source>
</evidence>
<feature type="compositionally biased region" description="Basic and acidic residues" evidence="1">
    <location>
        <begin position="526"/>
        <end position="538"/>
    </location>
</feature>
<protein>
    <recommendedName>
        <fullName evidence="2">UBX domain-containing protein</fullName>
    </recommendedName>
</protein>
<name>A0AAD3H484_9STRA</name>
<dbReference type="InterPro" id="IPR018997">
    <property type="entry name" value="PUB_domain"/>
</dbReference>
<dbReference type="PANTHER" id="PTHR46467:SF1">
    <property type="entry name" value="TETHER CONTAINING UBX DOMAIN FOR GLUT4"/>
    <property type="match status" value="1"/>
</dbReference>
<dbReference type="SMART" id="SM00580">
    <property type="entry name" value="PUG"/>
    <property type="match status" value="1"/>
</dbReference>
<dbReference type="SUPFAM" id="SSF143503">
    <property type="entry name" value="PUG domain-like"/>
    <property type="match status" value="1"/>
</dbReference>
<dbReference type="PROSITE" id="PS50033">
    <property type="entry name" value="UBX"/>
    <property type="match status" value="1"/>
</dbReference>
<evidence type="ECO:0000313" key="3">
    <source>
        <dbReference type="EMBL" id="GFH49741.1"/>
    </source>
</evidence>
<organism evidence="3 4">
    <name type="scientific">Chaetoceros tenuissimus</name>
    <dbReference type="NCBI Taxonomy" id="426638"/>
    <lineage>
        <taxon>Eukaryota</taxon>
        <taxon>Sar</taxon>
        <taxon>Stramenopiles</taxon>
        <taxon>Ochrophyta</taxon>
        <taxon>Bacillariophyta</taxon>
        <taxon>Coscinodiscophyceae</taxon>
        <taxon>Chaetocerotophycidae</taxon>
        <taxon>Chaetocerotales</taxon>
        <taxon>Chaetocerotaceae</taxon>
        <taxon>Chaetoceros</taxon>
    </lineage>
</organism>
<dbReference type="Pfam" id="PF00789">
    <property type="entry name" value="UBX"/>
    <property type="match status" value="1"/>
</dbReference>
<dbReference type="GO" id="GO:0012506">
    <property type="term" value="C:vesicle membrane"/>
    <property type="evidence" value="ECO:0007669"/>
    <property type="project" value="TreeGrafter"/>
</dbReference>
<keyword evidence="4" id="KW-1185">Reference proteome</keyword>
<dbReference type="Gene3D" id="1.20.58.2190">
    <property type="match status" value="1"/>
</dbReference>
<dbReference type="InterPro" id="IPR036339">
    <property type="entry name" value="PUB-like_dom_sf"/>
</dbReference>
<sequence>MVVKKKKAAAPLKVMIKCNWSGARIPVPQSVTPASTLQQIIDAIANSLPPLFTKPSEWNDPQPSLVYMRTSVLKRDWAITKIGDFCDGGSILLTLNLPKEDNASSVAAIPPAAKDEVEPMDIDHSMNSTENILNTASSLEGTHEAVKYILNSNFDADSQECLSTVLKMVDNLLSKSDAKFRSIRLTNATVEKKILSKKGGLELLFALGFDYEQKVAFDFDNSSNVQHKSEMIVLTADKEERDLLLRARGDLSQALKNELNVEKVPQVPKVQPFPTMASVGASATFDPFKSSSYNTQAAAVGAPNPNSIVPDGSSSKSSTERKLEILQQKQQRLEQKIQTLQDRQIVALLPGEVGPIVSLDAPGDDILDGKGDTSLIAGLAKKKMEDRKKREEGSFQTKSMRELEKMKKAKVYSHAQLKIFFPDGARIDAKFLPSESIQIVKDIVISTFFPEYAMMAFDLYISPPRRVLDCKKSLRDEGLVPAAKILVSWKSPPPKASPGFCIQPHYFQASSSRNSATAFPDAVALEESKKDEDMDKKMPAKVSGKSGKSSREEELMNRMLGKRKGLGFGKKKSSTDGKSTGTGKPKWFKG</sequence>
<dbReference type="InterPro" id="IPR001012">
    <property type="entry name" value="UBX_dom"/>
</dbReference>
<dbReference type="EMBL" id="BLLK01000038">
    <property type="protein sequence ID" value="GFH49741.1"/>
    <property type="molecule type" value="Genomic_DNA"/>
</dbReference>
<dbReference type="Proteomes" id="UP001054902">
    <property type="component" value="Unassembled WGS sequence"/>
</dbReference>
<dbReference type="Pfam" id="PF09409">
    <property type="entry name" value="PUB"/>
    <property type="match status" value="1"/>
</dbReference>
<reference evidence="3 4" key="1">
    <citation type="journal article" date="2021" name="Sci. Rep.">
        <title>The genome of the diatom Chaetoceros tenuissimus carries an ancient integrated fragment of an extant virus.</title>
        <authorList>
            <person name="Hongo Y."/>
            <person name="Kimura K."/>
            <person name="Takaki Y."/>
            <person name="Yoshida Y."/>
            <person name="Baba S."/>
            <person name="Kobayashi G."/>
            <person name="Nagasaki K."/>
            <person name="Hano T."/>
            <person name="Tomaru Y."/>
        </authorList>
    </citation>
    <scope>NUCLEOTIDE SEQUENCE [LARGE SCALE GENOMIC DNA]</scope>
    <source>
        <strain evidence="3 4">NIES-3715</strain>
    </source>
</reference>
<evidence type="ECO:0000256" key="1">
    <source>
        <dbReference type="SAM" id="MobiDB-lite"/>
    </source>
</evidence>
<accession>A0AAD3H484</accession>
<feature type="compositionally biased region" description="Basic residues" evidence="1">
    <location>
        <begin position="560"/>
        <end position="572"/>
    </location>
</feature>
<dbReference type="AlphaFoldDB" id="A0AAD3H484"/>
<feature type="domain" description="UBX" evidence="2">
    <location>
        <begin position="410"/>
        <end position="487"/>
    </location>
</feature>
<dbReference type="GO" id="GO:0005737">
    <property type="term" value="C:cytoplasm"/>
    <property type="evidence" value="ECO:0007669"/>
    <property type="project" value="TreeGrafter"/>
</dbReference>